<sequence length="119" mass="14119">MRNGSRVSKAINLLRLKRMLKTFPESLLPLTSRNVIYPSFCKCRTVTTWHIYCTGIKQKTIKKSNDTRIRTKRNLWSNHIYNLTQYIFKKHGLLGHALHPMQLLLIKELHFIWCQHSIS</sequence>
<dbReference type="AlphaFoldDB" id="A0AAQ3MX32"/>
<gene>
    <name evidence="1" type="ORF">V8G54_030768</name>
</gene>
<feature type="non-terminal residue" evidence="1">
    <location>
        <position position="119"/>
    </location>
</feature>
<dbReference type="EMBL" id="CP144692">
    <property type="protein sequence ID" value="WVY98617.1"/>
    <property type="molecule type" value="Genomic_DNA"/>
</dbReference>
<accession>A0AAQ3MX32</accession>
<name>A0AAQ3MX32_VIGMU</name>
<reference evidence="1 2" key="1">
    <citation type="journal article" date="2023" name="Life. Sci Alliance">
        <title>Evolutionary insights into 3D genome organization and epigenetic landscape of Vigna mungo.</title>
        <authorList>
            <person name="Junaid A."/>
            <person name="Singh B."/>
            <person name="Bhatia S."/>
        </authorList>
    </citation>
    <scope>NUCLEOTIDE SEQUENCE [LARGE SCALE GENOMIC DNA]</scope>
    <source>
        <strain evidence="1">Urdbean</strain>
    </source>
</reference>
<keyword evidence="2" id="KW-1185">Reference proteome</keyword>
<evidence type="ECO:0000313" key="1">
    <source>
        <dbReference type="EMBL" id="WVY98617.1"/>
    </source>
</evidence>
<organism evidence="1 2">
    <name type="scientific">Vigna mungo</name>
    <name type="common">Black gram</name>
    <name type="synonym">Phaseolus mungo</name>
    <dbReference type="NCBI Taxonomy" id="3915"/>
    <lineage>
        <taxon>Eukaryota</taxon>
        <taxon>Viridiplantae</taxon>
        <taxon>Streptophyta</taxon>
        <taxon>Embryophyta</taxon>
        <taxon>Tracheophyta</taxon>
        <taxon>Spermatophyta</taxon>
        <taxon>Magnoliopsida</taxon>
        <taxon>eudicotyledons</taxon>
        <taxon>Gunneridae</taxon>
        <taxon>Pentapetalae</taxon>
        <taxon>rosids</taxon>
        <taxon>fabids</taxon>
        <taxon>Fabales</taxon>
        <taxon>Fabaceae</taxon>
        <taxon>Papilionoideae</taxon>
        <taxon>50 kb inversion clade</taxon>
        <taxon>NPAAA clade</taxon>
        <taxon>indigoferoid/millettioid clade</taxon>
        <taxon>Phaseoleae</taxon>
        <taxon>Vigna</taxon>
    </lineage>
</organism>
<protein>
    <submittedName>
        <fullName evidence="1">Uncharacterized protein</fullName>
    </submittedName>
</protein>
<proteinExistence type="predicted"/>
<evidence type="ECO:0000313" key="2">
    <source>
        <dbReference type="Proteomes" id="UP001374535"/>
    </source>
</evidence>
<dbReference type="Proteomes" id="UP001374535">
    <property type="component" value="Chromosome 9"/>
</dbReference>